<dbReference type="GO" id="GO:0005975">
    <property type="term" value="P:carbohydrate metabolic process"/>
    <property type="evidence" value="ECO:0007669"/>
    <property type="project" value="InterPro"/>
</dbReference>
<dbReference type="AlphaFoldDB" id="A0A4Z0GU48"/>
<organism evidence="1 2">
    <name type="scientific">Sporolactobacillus shoreae</name>
    <dbReference type="NCBI Taxonomy" id="1465501"/>
    <lineage>
        <taxon>Bacteria</taxon>
        <taxon>Bacillati</taxon>
        <taxon>Bacillota</taxon>
        <taxon>Bacilli</taxon>
        <taxon>Bacillales</taxon>
        <taxon>Sporolactobacillaceae</taxon>
        <taxon>Sporolactobacillus</taxon>
    </lineage>
</organism>
<sequence length="659" mass="76047">MIPDQNQKIEVHKLLDKQNKKPIDTGCGSLSASISDKGLLRSLNSVHSEQGYITLNSIDPFPNDKWFDSKFVREYRTKVADLHHSGDFGISTLTPPSKTNIYYVNHTIPLFVHEYPMLRVFSLFLSKRVNNQSYLIHHCIFKSSSDQLIEVPFQISGKLNLNRSSYGQLTEGGPVMMPENENYLKISGHQMDILNPNLPARVRILLFDGTKPLLLPDCEMSSSKPLFFSHNGSLRLSEKGRQTISMIYSFDPITDAGIKQVLLNTQSRVKAINWEVIIHEQSTDPVKNETLIIQRNIDYIRSCCSVPIGNDVYCVITDHQLLPLSWNRDAYYMMKLLVLNASEERAKHLESAENDFRIVKGHITWMFQTAERPNGYWGRAYFTNGKYKDGVFQLDQQCYPLLELCDYYQTTNDDLLVNQSVPAIREILNLLLDYKAQDYWLFGTGETPADDHVAYPYHFSSQVLLWKTLTELDKLNKRFSFYKENLSDWASRIKKDTIKKFSALIDDKRVFAYLTDLRGNDTFYHDANDLPTVLAPIWNFCKIDDECWLNTMQFAFSEKNKGGYYSGKFGGLGSLHTPHPWPLGSAQQLIFFYLTKNRKLYIDVLEKIERLVQWDGLFPEAINEQSGEVESRQWFSWPGAFISLFLLFKKNKHALLGDL</sequence>
<dbReference type="InterPro" id="IPR012341">
    <property type="entry name" value="6hp_glycosidase-like_sf"/>
</dbReference>
<keyword evidence="2" id="KW-1185">Reference proteome</keyword>
<name>A0A4Z0GU48_9BACL</name>
<dbReference type="InterPro" id="IPR008928">
    <property type="entry name" value="6-hairpin_glycosidase_sf"/>
</dbReference>
<dbReference type="EMBL" id="SRJD01000002">
    <property type="protein sequence ID" value="TGA99832.1"/>
    <property type="molecule type" value="Genomic_DNA"/>
</dbReference>
<gene>
    <name evidence="1" type="ORF">E4665_02470</name>
</gene>
<protein>
    <submittedName>
        <fullName evidence="1">Metal-independent alpha-mannosidase</fullName>
    </submittedName>
</protein>
<dbReference type="Gene3D" id="1.50.10.10">
    <property type="match status" value="1"/>
</dbReference>
<dbReference type="Proteomes" id="UP000298347">
    <property type="component" value="Unassembled WGS sequence"/>
</dbReference>
<comment type="caution">
    <text evidence="1">The sequence shown here is derived from an EMBL/GenBank/DDBJ whole genome shotgun (WGS) entry which is preliminary data.</text>
</comment>
<dbReference type="InterPro" id="IPR008313">
    <property type="entry name" value="GH125"/>
</dbReference>
<dbReference type="SMART" id="SM01149">
    <property type="entry name" value="DUF1237"/>
    <property type="match status" value="1"/>
</dbReference>
<proteinExistence type="predicted"/>
<dbReference type="SUPFAM" id="SSF48208">
    <property type="entry name" value="Six-hairpin glycosidases"/>
    <property type="match status" value="1"/>
</dbReference>
<evidence type="ECO:0000313" key="2">
    <source>
        <dbReference type="Proteomes" id="UP000298347"/>
    </source>
</evidence>
<evidence type="ECO:0000313" key="1">
    <source>
        <dbReference type="EMBL" id="TGA99832.1"/>
    </source>
</evidence>
<dbReference type="PANTHER" id="PTHR31047:SF0">
    <property type="entry name" value="MEIOTICALLY UP-REGULATED GENE 157 PROTEIN"/>
    <property type="match status" value="1"/>
</dbReference>
<dbReference type="Pfam" id="PF06824">
    <property type="entry name" value="Glyco_hydro_125"/>
    <property type="match status" value="1"/>
</dbReference>
<accession>A0A4Z0GU48</accession>
<reference evidence="1 2" key="1">
    <citation type="journal article" date="2015" name="Int. J. Syst. Evol. Microbiol.">
        <title>Sporolactobacillus shoreae sp. nov. and Sporolactobacillus spathodeae sp. nov., two spore-forming lactic acid bacteria isolated from tree barks in Thailand.</title>
        <authorList>
            <person name="Thamacharoensuk T."/>
            <person name="Kitahara M."/>
            <person name="Ohkuma M."/>
            <person name="Thongchul N."/>
            <person name="Tanasupawat S."/>
        </authorList>
    </citation>
    <scope>NUCLEOTIDE SEQUENCE [LARGE SCALE GENOMIC DNA]</scope>
    <source>
        <strain evidence="1 2">BK92</strain>
    </source>
</reference>
<dbReference type="RefSeq" id="WP_135347228.1">
    <property type="nucleotide sequence ID" value="NZ_SRJD01000002.1"/>
</dbReference>
<dbReference type="PANTHER" id="PTHR31047">
    <property type="entry name" value="MEIOTICALLY UP-REGULATED GENE 157 PROTEIN"/>
    <property type="match status" value="1"/>
</dbReference>
<dbReference type="OrthoDB" id="2487108at2"/>